<dbReference type="KEGG" id="rle:RL1904"/>
<dbReference type="GeneID" id="303206924"/>
<dbReference type="HOGENOM" id="CLU_1030036_0_0_5"/>
<evidence type="ECO:0000313" key="1">
    <source>
        <dbReference type="EMBL" id="CAK07397.1"/>
    </source>
</evidence>
<reference evidence="1 2" key="1">
    <citation type="journal article" date="2006" name="Genome Biol.">
        <title>The genome of Rhizobium leguminosarum has recognizable core and accessory components.</title>
        <authorList>
            <person name="Young J.W."/>
            <person name="Crossman L.C."/>
            <person name="Johnston A.W.B."/>
            <person name="Thomson N.R."/>
            <person name="Ghazoui Z.F."/>
            <person name="Hull K.H."/>
            <person name="Wexler M."/>
            <person name="Curson A.R.J."/>
            <person name="Todd J.D."/>
            <person name="Poole P.S."/>
            <person name="Mauchline T.H."/>
            <person name="East A.K."/>
            <person name="Quail M.A."/>
            <person name="Churcher C."/>
            <person name="Arrowsmith C."/>
            <person name="Cherevach A."/>
            <person name="Chillingworth T."/>
            <person name="Clarke K."/>
            <person name="Cronin A."/>
            <person name="Davis P."/>
            <person name="Fraser A."/>
            <person name="Hance Z."/>
            <person name="Hauser H."/>
            <person name="Jagels K."/>
            <person name="Moule S."/>
            <person name="Mungall K."/>
            <person name="Norbertczak H."/>
            <person name="Rabbinowitsch E."/>
            <person name="Sanders M."/>
            <person name="Simmonds M."/>
            <person name="Whitehead S."/>
            <person name="Parkhill J."/>
        </authorList>
    </citation>
    <scope>NUCLEOTIDE SEQUENCE [LARGE SCALE GENOMIC DNA]</scope>
    <source>
        <strain evidence="2">DSM 114642 / LMG 32736 / 3841</strain>
    </source>
</reference>
<gene>
    <name evidence="1" type="ordered locus">RL1904</name>
</gene>
<dbReference type="EnsemblBacteria" id="CAK07397">
    <property type="protein sequence ID" value="CAK07397"/>
    <property type="gene ID" value="RL1904"/>
</dbReference>
<name>Q1MI13_RHIJ3</name>
<accession>Q1MI13</accession>
<protein>
    <submittedName>
        <fullName evidence="1">Uncharacterized protein</fullName>
    </submittedName>
</protein>
<dbReference type="AlphaFoldDB" id="Q1MI13"/>
<dbReference type="RefSeq" id="WP_011651525.1">
    <property type="nucleotide sequence ID" value="NC_008380.1"/>
</dbReference>
<organism evidence="1 2">
    <name type="scientific">Rhizobium johnstonii (strain DSM 114642 / LMG 32736 / 3841)</name>
    <name type="common">Rhizobium leguminosarum bv. viciae</name>
    <dbReference type="NCBI Taxonomy" id="216596"/>
    <lineage>
        <taxon>Bacteria</taxon>
        <taxon>Pseudomonadati</taxon>
        <taxon>Pseudomonadota</taxon>
        <taxon>Alphaproteobacteria</taxon>
        <taxon>Hyphomicrobiales</taxon>
        <taxon>Rhizobiaceae</taxon>
        <taxon>Rhizobium/Agrobacterium group</taxon>
        <taxon>Rhizobium</taxon>
        <taxon>Rhizobium johnstonii</taxon>
    </lineage>
</organism>
<dbReference type="Proteomes" id="UP000006575">
    <property type="component" value="Chromosome"/>
</dbReference>
<proteinExistence type="predicted"/>
<keyword evidence="2" id="KW-1185">Reference proteome</keyword>
<dbReference type="EMBL" id="AM236080">
    <property type="protein sequence ID" value="CAK07397.1"/>
    <property type="molecule type" value="Genomic_DNA"/>
</dbReference>
<evidence type="ECO:0000313" key="2">
    <source>
        <dbReference type="Proteomes" id="UP000006575"/>
    </source>
</evidence>
<sequence>MSIRLMMAPNNYPYTHGWGVYPQLATELGKRRRSAKTMLGFIDGTPGVKPSDWRYSALILEGAFKSVAGESSRDWFTLCNHLGQPSRALAHEIFEHLRTLKELDPRSSEAGRTFDLLEDLALPDMLQYFRETTSAEDPRPVDVREGWCHVLWTHETPDRLLVGAVHGTSVEVVSMLDHRSPGVRHGVLAAWHVEDPDWAASQIVRTFGKSLDQLGLMQLPAAEGIPAIKLLTENAIWKTIVKSPWHVEAVEPPCGEAADTYSDVVSDLSL</sequence>